<proteinExistence type="predicted"/>
<comment type="caution">
    <text evidence="1">The sequence shown here is derived from an EMBL/GenBank/DDBJ whole genome shotgun (WGS) entry which is preliminary data.</text>
</comment>
<accession>A0ACC0CUZ3</accession>
<reference evidence="1 2" key="1">
    <citation type="journal article" date="2022" name="New Phytol.">
        <title>Ecological generalism drives hyperdiversity of secondary metabolite gene clusters in xylarialean endophytes.</title>
        <authorList>
            <person name="Franco M.E.E."/>
            <person name="Wisecaver J.H."/>
            <person name="Arnold A.E."/>
            <person name="Ju Y.M."/>
            <person name="Slot J.C."/>
            <person name="Ahrendt S."/>
            <person name="Moore L.P."/>
            <person name="Eastman K.E."/>
            <person name="Scott K."/>
            <person name="Konkel Z."/>
            <person name="Mondo S.J."/>
            <person name="Kuo A."/>
            <person name="Hayes R.D."/>
            <person name="Haridas S."/>
            <person name="Andreopoulos B."/>
            <person name="Riley R."/>
            <person name="LaButti K."/>
            <person name="Pangilinan J."/>
            <person name="Lipzen A."/>
            <person name="Amirebrahimi M."/>
            <person name="Yan J."/>
            <person name="Adam C."/>
            <person name="Keymanesh K."/>
            <person name="Ng V."/>
            <person name="Louie K."/>
            <person name="Northen T."/>
            <person name="Drula E."/>
            <person name="Henrissat B."/>
            <person name="Hsieh H.M."/>
            <person name="Youens-Clark K."/>
            <person name="Lutzoni F."/>
            <person name="Miadlikowska J."/>
            <person name="Eastwood D.C."/>
            <person name="Hamelin R.C."/>
            <person name="Grigoriev I.V."/>
            <person name="U'Ren J.M."/>
        </authorList>
    </citation>
    <scope>NUCLEOTIDE SEQUENCE [LARGE SCALE GENOMIC DNA]</scope>
    <source>
        <strain evidence="1 2">ER1909</strain>
    </source>
</reference>
<dbReference type="EMBL" id="MU394340">
    <property type="protein sequence ID" value="KAI6084244.1"/>
    <property type="molecule type" value="Genomic_DNA"/>
</dbReference>
<sequence length="76" mass="8272">MSQTTAQSNQGSGDHHRREPSGAMSLYLASDPSTTSERLVEGNIMSDEEIMRNLKQKEAELDALVRQAMEGSSSST</sequence>
<keyword evidence="2" id="KW-1185">Reference proteome</keyword>
<evidence type="ECO:0000313" key="2">
    <source>
        <dbReference type="Proteomes" id="UP001497680"/>
    </source>
</evidence>
<dbReference type="Proteomes" id="UP001497680">
    <property type="component" value="Unassembled WGS sequence"/>
</dbReference>
<gene>
    <name evidence="1" type="ORF">F4821DRAFT_243294</name>
</gene>
<name>A0ACC0CUZ3_9PEZI</name>
<evidence type="ECO:0000313" key="1">
    <source>
        <dbReference type="EMBL" id="KAI6084244.1"/>
    </source>
</evidence>
<organism evidence="1 2">
    <name type="scientific">Hypoxylon rubiginosum</name>
    <dbReference type="NCBI Taxonomy" id="110542"/>
    <lineage>
        <taxon>Eukaryota</taxon>
        <taxon>Fungi</taxon>
        <taxon>Dikarya</taxon>
        <taxon>Ascomycota</taxon>
        <taxon>Pezizomycotina</taxon>
        <taxon>Sordariomycetes</taxon>
        <taxon>Xylariomycetidae</taxon>
        <taxon>Xylariales</taxon>
        <taxon>Hypoxylaceae</taxon>
        <taxon>Hypoxylon</taxon>
    </lineage>
</organism>
<protein>
    <submittedName>
        <fullName evidence="1">Uncharacterized protein</fullName>
    </submittedName>
</protein>